<keyword evidence="1" id="KW-0472">Membrane</keyword>
<comment type="caution">
    <text evidence="2">The sequence shown here is derived from an EMBL/GenBank/DDBJ whole genome shotgun (WGS) entry which is preliminary data.</text>
</comment>
<reference evidence="2 3" key="1">
    <citation type="submission" date="2020-07" db="EMBL/GenBank/DDBJ databases">
        <title>A new beta-1,3-glucan-decomposing anaerobic bacterium isolated from anoxic soil subjected to biological soil disinfestation.</title>
        <authorList>
            <person name="Ueki A."/>
            <person name="Tonouchi A."/>
        </authorList>
    </citation>
    <scope>NUCLEOTIDE SEQUENCE [LARGE SCALE GENOMIC DNA]</scope>
    <source>
        <strain evidence="2 3">TW1</strain>
    </source>
</reference>
<protein>
    <recommendedName>
        <fullName evidence="4">DUF2953 domain-containing protein</fullName>
    </recommendedName>
</protein>
<name>A0A6V8SI96_9CLOT</name>
<feature type="transmembrane region" description="Helical" evidence="1">
    <location>
        <begin position="158"/>
        <end position="177"/>
    </location>
</feature>
<keyword evidence="1" id="KW-1133">Transmembrane helix</keyword>
<sequence length="191" mass="22459">MLALYIFILILLLLIVPFPIKLKIIFKDLDLEVYLYRFKVFSLQKTLRKKKEKEKCKPKKEKKKTKKKKVQFNIDILKNITYRLNHNPIKPKMKLCYEMNYSTGDAASTAKIYGIIYQVITTIYMIINIPFKIVENNTNLTPNFQSEGISVKIKIKSIIFLNLVKIIYIILLILLSLKYKEVDPKGESYGM</sequence>
<proteinExistence type="predicted"/>
<keyword evidence="3" id="KW-1185">Reference proteome</keyword>
<gene>
    <name evidence="2" type="ORF">bsdtw1_02783</name>
</gene>
<accession>A0A6V8SI96</accession>
<organism evidence="2 3">
    <name type="scientific">Clostridium fungisolvens</name>
    <dbReference type="NCBI Taxonomy" id="1604897"/>
    <lineage>
        <taxon>Bacteria</taxon>
        <taxon>Bacillati</taxon>
        <taxon>Bacillota</taxon>
        <taxon>Clostridia</taxon>
        <taxon>Eubacteriales</taxon>
        <taxon>Clostridiaceae</taxon>
        <taxon>Clostridium</taxon>
    </lineage>
</organism>
<dbReference type="AlphaFoldDB" id="A0A6V8SI96"/>
<evidence type="ECO:0008006" key="4">
    <source>
        <dbReference type="Google" id="ProtNLM"/>
    </source>
</evidence>
<dbReference type="Pfam" id="PF11167">
    <property type="entry name" value="DUF2953"/>
    <property type="match status" value="1"/>
</dbReference>
<dbReference type="EMBL" id="BLZR01000001">
    <property type="protein sequence ID" value="GFP76680.1"/>
    <property type="molecule type" value="Genomic_DNA"/>
</dbReference>
<evidence type="ECO:0000256" key="1">
    <source>
        <dbReference type="SAM" id="Phobius"/>
    </source>
</evidence>
<dbReference type="InterPro" id="IPR021338">
    <property type="entry name" value="DUF2953"/>
</dbReference>
<dbReference type="Proteomes" id="UP000580568">
    <property type="component" value="Unassembled WGS sequence"/>
</dbReference>
<evidence type="ECO:0000313" key="3">
    <source>
        <dbReference type="Proteomes" id="UP000580568"/>
    </source>
</evidence>
<keyword evidence="1" id="KW-0812">Transmembrane</keyword>
<evidence type="ECO:0000313" key="2">
    <source>
        <dbReference type="EMBL" id="GFP76680.1"/>
    </source>
</evidence>